<name>A0A7I4YPA9_HAECO</name>
<evidence type="ECO:0000313" key="2">
    <source>
        <dbReference type="Proteomes" id="UP000025227"/>
    </source>
</evidence>
<feature type="region of interest" description="Disordered" evidence="1">
    <location>
        <begin position="68"/>
        <end position="95"/>
    </location>
</feature>
<feature type="compositionally biased region" description="Polar residues" evidence="1">
    <location>
        <begin position="84"/>
        <end position="95"/>
    </location>
</feature>
<protein>
    <submittedName>
        <fullName evidence="3">Skp1 domain-containing protein</fullName>
    </submittedName>
</protein>
<accession>A0A7I4YPA9</accession>
<dbReference type="Proteomes" id="UP000025227">
    <property type="component" value="Unplaced"/>
</dbReference>
<reference evidence="3" key="1">
    <citation type="submission" date="2020-12" db="UniProtKB">
        <authorList>
            <consortium name="WormBaseParasite"/>
        </authorList>
    </citation>
    <scope>IDENTIFICATION</scope>
    <source>
        <strain evidence="3">MHco3</strain>
    </source>
</reference>
<dbReference type="OrthoDB" id="5872736at2759"/>
<sequence length="95" mass="11049">MIDIGTLRKPLRQWELNEVIEFLKGIITDYEKEIFLHNNLTGSRLKDFCCMDFLVHILRISESSAVKRPTRGRTNHDGAHMLEIQTTSRDPQPLV</sequence>
<keyword evidence="2" id="KW-1185">Reference proteome</keyword>
<evidence type="ECO:0000256" key="1">
    <source>
        <dbReference type="SAM" id="MobiDB-lite"/>
    </source>
</evidence>
<dbReference type="SUPFAM" id="SSF47769">
    <property type="entry name" value="SAM/Pointed domain"/>
    <property type="match status" value="1"/>
</dbReference>
<dbReference type="InterPro" id="IPR013761">
    <property type="entry name" value="SAM/pointed_sf"/>
</dbReference>
<organism evidence="2 3">
    <name type="scientific">Haemonchus contortus</name>
    <name type="common">Barber pole worm</name>
    <dbReference type="NCBI Taxonomy" id="6289"/>
    <lineage>
        <taxon>Eukaryota</taxon>
        <taxon>Metazoa</taxon>
        <taxon>Ecdysozoa</taxon>
        <taxon>Nematoda</taxon>
        <taxon>Chromadorea</taxon>
        <taxon>Rhabditida</taxon>
        <taxon>Rhabditina</taxon>
        <taxon>Rhabditomorpha</taxon>
        <taxon>Strongyloidea</taxon>
        <taxon>Trichostrongylidae</taxon>
        <taxon>Haemonchus</taxon>
    </lineage>
</organism>
<dbReference type="WBParaSite" id="HCON_00127200-00001">
    <property type="protein sequence ID" value="HCON_00127200-00001"/>
    <property type="gene ID" value="HCON_00127200"/>
</dbReference>
<dbReference type="AlphaFoldDB" id="A0A7I4YPA9"/>
<proteinExistence type="predicted"/>
<evidence type="ECO:0000313" key="3">
    <source>
        <dbReference type="WBParaSite" id="HCON_00127200-00001"/>
    </source>
</evidence>